<organism evidence="3 4">
    <name type="scientific">Knipowitschia caucasica</name>
    <name type="common">Caucasian dwarf goby</name>
    <name type="synonym">Pomatoschistus caucasicus</name>
    <dbReference type="NCBI Taxonomy" id="637954"/>
    <lineage>
        <taxon>Eukaryota</taxon>
        <taxon>Metazoa</taxon>
        <taxon>Chordata</taxon>
        <taxon>Craniata</taxon>
        <taxon>Vertebrata</taxon>
        <taxon>Euteleostomi</taxon>
        <taxon>Actinopterygii</taxon>
        <taxon>Neopterygii</taxon>
        <taxon>Teleostei</taxon>
        <taxon>Neoteleostei</taxon>
        <taxon>Acanthomorphata</taxon>
        <taxon>Gobiaria</taxon>
        <taxon>Gobiiformes</taxon>
        <taxon>Gobioidei</taxon>
        <taxon>Gobiidae</taxon>
        <taxon>Gobiinae</taxon>
        <taxon>Knipowitschia</taxon>
    </lineage>
</organism>
<sequence>MDHIALTMERQELGDVVPKDNNHIRKILSQLDQDLQEFEEMFEQRSETPWLCGNSQSEADLPQSTWSTCGTQTETWSTCGTQTETWSSCGTQTETWSTCEGQTQTETWSTCEGQTQTETWSTCGTQTETWSTCEGQTQTETWSTCGTQTETWSTCGTQTDPWSNCGTQTETWSTCEGQTQTETWSNCGTQTETWSTCGTQTETWSTCGTQTETWSTCEGQTQTETWSTCEGQTQTETWSTCEGQTQPETWSTCEGQTQTETWSTCEGQTQTETWSTCEGQTQTEDHKDLHVKEAELKAELELAREKLAKKETEHQEVCAKLMQLQSLNHSLEKDLEQANNNSRRHESERQEACERLRELQLLHEKVCTEHFEELKSVNQCLEQQVSVCKSLEKQKSENAIQREKIETLERQLQDFEELKEKYSWSVNQNQSLEREFKEHQEELKMVNQCLEEQVSVCKTLEEQMKENSIQNKRIEILEHQLQEFEALKKEFSWSVKQNQSLEKELERTKEISCKHEPERKEACEINETANQCKKIEMLERQLQEFEQIKEKYSWSVRQNQSLGRELEQAKETSRKHEAELQEACEKLVGLKLSQKKVLEEYLEGLRVFKKMFKEQDEVRKQLVRQISEKDLQEKPCMCQTVASTETLTDLQDVREENSTSNVQTIRTFLEEPQTSADGPRPQSWKDDCTKRKVKNLTQLFEGKPKQDKQQQGSELKRNQVKGKNVAALMKRFEQ</sequence>
<keyword evidence="1" id="KW-0175">Coiled coil</keyword>
<feature type="region of interest" description="Disordered" evidence="2">
    <location>
        <begin position="697"/>
        <end position="734"/>
    </location>
</feature>
<feature type="coiled-coil region" evidence="1">
    <location>
        <begin position="286"/>
        <end position="362"/>
    </location>
</feature>
<gene>
    <name evidence="3" type="ORF">KC01_LOCUS32624</name>
</gene>
<evidence type="ECO:0000256" key="2">
    <source>
        <dbReference type="SAM" id="MobiDB-lite"/>
    </source>
</evidence>
<feature type="coiled-coil region" evidence="1">
    <location>
        <begin position="391"/>
        <end position="487"/>
    </location>
</feature>
<evidence type="ECO:0000313" key="3">
    <source>
        <dbReference type="EMBL" id="CAL1605208.1"/>
    </source>
</evidence>
<dbReference type="AlphaFoldDB" id="A0AAV2LVX0"/>
<accession>A0AAV2LVX0</accession>
<proteinExistence type="predicted"/>
<feature type="coiled-coil region" evidence="1">
    <location>
        <begin position="528"/>
        <end position="586"/>
    </location>
</feature>
<evidence type="ECO:0000313" key="4">
    <source>
        <dbReference type="Proteomes" id="UP001497482"/>
    </source>
</evidence>
<dbReference type="Proteomes" id="UP001497482">
    <property type="component" value="Chromosome 5"/>
</dbReference>
<reference evidence="3 4" key="1">
    <citation type="submission" date="2024-04" db="EMBL/GenBank/DDBJ databases">
        <authorList>
            <person name="Waldvogel A.-M."/>
            <person name="Schoenle A."/>
        </authorList>
    </citation>
    <scope>NUCLEOTIDE SEQUENCE [LARGE SCALE GENOMIC DNA]</scope>
</reference>
<evidence type="ECO:0000256" key="1">
    <source>
        <dbReference type="SAM" id="Coils"/>
    </source>
</evidence>
<keyword evidence="4" id="KW-1185">Reference proteome</keyword>
<dbReference type="EMBL" id="OZ035827">
    <property type="protein sequence ID" value="CAL1605208.1"/>
    <property type="molecule type" value="Genomic_DNA"/>
</dbReference>
<name>A0AAV2LVX0_KNICA</name>
<protein>
    <submittedName>
        <fullName evidence="3">Uncharacterized protein</fullName>
    </submittedName>
</protein>
<feature type="coiled-coil region" evidence="1">
    <location>
        <begin position="21"/>
        <end position="48"/>
    </location>
</feature>